<proteinExistence type="predicted"/>
<keyword evidence="2" id="KW-1185">Reference proteome</keyword>
<reference evidence="1" key="1">
    <citation type="submission" date="2023-04" db="EMBL/GenBank/DDBJ databases">
        <title>A chromosome-level genome assembly of the parasitoid wasp Eretmocerus hayati.</title>
        <authorList>
            <person name="Zhong Y."/>
            <person name="Liu S."/>
            <person name="Liu Y."/>
        </authorList>
    </citation>
    <scope>NUCLEOTIDE SEQUENCE</scope>
    <source>
        <strain evidence="1">ZJU_SS_LIU_2023</strain>
    </source>
</reference>
<evidence type="ECO:0000313" key="2">
    <source>
        <dbReference type="Proteomes" id="UP001239111"/>
    </source>
</evidence>
<evidence type="ECO:0000313" key="1">
    <source>
        <dbReference type="EMBL" id="KAJ8685364.1"/>
    </source>
</evidence>
<dbReference type="Proteomes" id="UP001239111">
    <property type="component" value="Chromosome 1"/>
</dbReference>
<name>A0ACC2PPY5_9HYME</name>
<comment type="caution">
    <text evidence="1">The sequence shown here is derived from an EMBL/GenBank/DDBJ whole genome shotgun (WGS) entry which is preliminary data.</text>
</comment>
<gene>
    <name evidence="1" type="ORF">QAD02_021157</name>
</gene>
<accession>A0ACC2PPY5</accession>
<protein>
    <submittedName>
        <fullName evidence="1">Uncharacterized protein</fullName>
    </submittedName>
</protein>
<organism evidence="1 2">
    <name type="scientific">Eretmocerus hayati</name>
    <dbReference type="NCBI Taxonomy" id="131215"/>
    <lineage>
        <taxon>Eukaryota</taxon>
        <taxon>Metazoa</taxon>
        <taxon>Ecdysozoa</taxon>
        <taxon>Arthropoda</taxon>
        <taxon>Hexapoda</taxon>
        <taxon>Insecta</taxon>
        <taxon>Pterygota</taxon>
        <taxon>Neoptera</taxon>
        <taxon>Endopterygota</taxon>
        <taxon>Hymenoptera</taxon>
        <taxon>Apocrita</taxon>
        <taxon>Proctotrupomorpha</taxon>
        <taxon>Chalcidoidea</taxon>
        <taxon>Aphelinidae</taxon>
        <taxon>Aphelininae</taxon>
        <taxon>Eretmocerus</taxon>
    </lineage>
</organism>
<dbReference type="EMBL" id="CM056741">
    <property type="protein sequence ID" value="KAJ8685364.1"/>
    <property type="molecule type" value="Genomic_DNA"/>
</dbReference>
<sequence>MTRFLITAFERIDPESQKNIEEVEVVPEPRFTKSIEGEEQKVRWPPTCTTSAKLTRLIKSCATPGEEWQTLDYDRILIHAEDYEDAMSKAEIAEHESDVEGAIAELNDKSKRSQRHKKELSPSTSEDDSESYSPPPPKQFAMAVRGIPVPTALKNHASVKLERVSGSLKITSGPESRQSLESQSSNVPDAMRDNLMEFEEPSSMSPADSGRYNCVEPYRCFVVTDLCDLAHFIHVITEDGDPEMPGRAIGTLYPETADKSKESSRAMGGDLESMGKEPDGSSNSETLGESSATHGNNGITSGNGPRILSDETLTYTQGYLVGVELSDDAKMIPKTVDELLALNADERFVHSYRLQLNNMRVSTEAKKCSLDIVRYLKKMSINANVDRDEMDDVRLSMPSSDYEKFIDFDKKMKGDAGTELRGIAKDYLRQFGGISGQKTVRSVMEKLMDDSVAIRLNLRGKGAKDGFEKREFYFIVCELAHEVEASCTELVAREFIGNYLKQTRHRGRCEVSGSAVRQ</sequence>